<reference evidence="1" key="1">
    <citation type="journal article" date="2015" name="Nature">
        <title>Complex archaea that bridge the gap between prokaryotes and eukaryotes.</title>
        <authorList>
            <person name="Spang A."/>
            <person name="Saw J.H."/>
            <person name="Jorgensen S.L."/>
            <person name="Zaremba-Niedzwiedzka K."/>
            <person name="Martijn J."/>
            <person name="Lind A.E."/>
            <person name="van Eijk R."/>
            <person name="Schleper C."/>
            <person name="Guy L."/>
            <person name="Ettema T.J."/>
        </authorList>
    </citation>
    <scope>NUCLEOTIDE SEQUENCE</scope>
</reference>
<name>A0A0F9LH09_9ZZZZ</name>
<comment type="caution">
    <text evidence="1">The sequence shown here is derived from an EMBL/GenBank/DDBJ whole genome shotgun (WGS) entry which is preliminary data.</text>
</comment>
<sequence length="66" mass="7731">MKPLVVTSNMLNEVDQLEDRRFVREIQQIAIRIAYRDHNIVFVHRDRLDHVGGIFDHGPITLFAFG</sequence>
<organism evidence="1">
    <name type="scientific">marine sediment metagenome</name>
    <dbReference type="NCBI Taxonomy" id="412755"/>
    <lineage>
        <taxon>unclassified sequences</taxon>
        <taxon>metagenomes</taxon>
        <taxon>ecological metagenomes</taxon>
    </lineage>
</organism>
<accession>A0A0F9LH09</accession>
<gene>
    <name evidence="1" type="ORF">LCGC14_1581400</name>
</gene>
<protein>
    <submittedName>
        <fullName evidence="1">Uncharacterized protein</fullName>
    </submittedName>
</protein>
<proteinExistence type="predicted"/>
<dbReference type="EMBL" id="LAZR01012452">
    <property type="protein sequence ID" value="KKM26775.1"/>
    <property type="molecule type" value="Genomic_DNA"/>
</dbReference>
<dbReference type="AlphaFoldDB" id="A0A0F9LH09"/>
<evidence type="ECO:0000313" key="1">
    <source>
        <dbReference type="EMBL" id="KKM26775.1"/>
    </source>
</evidence>